<dbReference type="Proteomes" id="UP001424459">
    <property type="component" value="Unassembled WGS sequence"/>
</dbReference>
<dbReference type="RefSeq" id="WP_344697494.1">
    <property type="nucleotide sequence ID" value="NZ_BAABBR010000001.1"/>
</dbReference>
<dbReference type="PANTHER" id="PTHR35535:SF2">
    <property type="entry name" value="DUF306 DOMAIN-CONTAINING PROTEIN"/>
    <property type="match status" value="1"/>
</dbReference>
<name>A0ABP7UJC8_9SPHN</name>
<evidence type="ECO:0000313" key="3">
    <source>
        <dbReference type="EMBL" id="GAA4043319.1"/>
    </source>
</evidence>
<feature type="chain" id="PRO_5046298149" description="DUF306 domain-containing protein" evidence="1">
    <location>
        <begin position="25"/>
        <end position="233"/>
    </location>
</feature>
<dbReference type="PROSITE" id="PS51257">
    <property type="entry name" value="PROKAR_LIPOPROTEIN"/>
    <property type="match status" value="1"/>
</dbReference>
<feature type="domain" description="DUF306" evidence="2">
    <location>
        <begin position="135"/>
        <end position="229"/>
    </location>
</feature>
<keyword evidence="1" id="KW-0732">Signal</keyword>
<dbReference type="InterPro" id="IPR005184">
    <property type="entry name" value="DUF306_Meta_HslJ"/>
</dbReference>
<dbReference type="InterPro" id="IPR053147">
    <property type="entry name" value="Hsp_HslJ-like"/>
</dbReference>
<dbReference type="Gene3D" id="2.40.128.270">
    <property type="match status" value="1"/>
</dbReference>
<reference evidence="4" key="1">
    <citation type="journal article" date="2019" name="Int. J. Syst. Evol. Microbiol.">
        <title>The Global Catalogue of Microorganisms (GCM) 10K type strain sequencing project: providing services to taxonomists for standard genome sequencing and annotation.</title>
        <authorList>
            <consortium name="The Broad Institute Genomics Platform"/>
            <consortium name="The Broad Institute Genome Sequencing Center for Infectious Disease"/>
            <person name="Wu L."/>
            <person name="Ma J."/>
        </authorList>
    </citation>
    <scope>NUCLEOTIDE SEQUENCE [LARGE SCALE GENOMIC DNA]</scope>
    <source>
        <strain evidence="4">JCM 17564</strain>
    </source>
</reference>
<evidence type="ECO:0000259" key="2">
    <source>
        <dbReference type="Pfam" id="PF03724"/>
    </source>
</evidence>
<dbReference type="InterPro" id="IPR038670">
    <property type="entry name" value="HslJ-like_sf"/>
</dbReference>
<dbReference type="Pfam" id="PF03724">
    <property type="entry name" value="META"/>
    <property type="match status" value="1"/>
</dbReference>
<gene>
    <name evidence="3" type="ORF">GCM10022281_25660</name>
</gene>
<dbReference type="PANTHER" id="PTHR35535">
    <property type="entry name" value="HEAT SHOCK PROTEIN HSLJ"/>
    <property type="match status" value="1"/>
</dbReference>
<accession>A0ABP7UJC8</accession>
<protein>
    <recommendedName>
        <fullName evidence="2">DUF306 domain-containing protein</fullName>
    </recommendedName>
</protein>
<dbReference type="EMBL" id="BAABBR010000001">
    <property type="protein sequence ID" value="GAA4043319.1"/>
    <property type="molecule type" value="Genomic_DNA"/>
</dbReference>
<proteinExistence type="predicted"/>
<evidence type="ECO:0000313" key="4">
    <source>
        <dbReference type="Proteomes" id="UP001424459"/>
    </source>
</evidence>
<keyword evidence="4" id="KW-1185">Reference proteome</keyword>
<evidence type="ECO:0000256" key="1">
    <source>
        <dbReference type="SAM" id="SignalP"/>
    </source>
</evidence>
<organism evidence="3 4">
    <name type="scientific">Sphingomonas rosea</name>
    <dbReference type="NCBI Taxonomy" id="335605"/>
    <lineage>
        <taxon>Bacteria</taxon>
        <taxon>Pseudomonadati</taxon>
        <taxon>Pseudomonadota</taxon>
        <taxon>Alphaproteobacteria</taxon>
        <taxon>Sphingomonadales</taxon>
        <taxon>Sphingomonadaceae</taxon>
        <taxon>Sphingomonas</taxon>
    </lineage>
</organism>
<feature type="signal peptide" evidence="1">
    <location>
        <begin position="1"/>
        <end position="24"/>
    </location>
</feature>
<sequence>MKRFALLAVAAVSLSACETMMPPAAPPPMGGEMAATYRASGTEPFWGLTLDGRQMVFTDVDGQRVAEAQPRAIHGFAGDIYQGRRINLNIIHGQRCSDGMSDRTYPDKVQVSVDGRRYEGCGGGVEMGAVGSVEGDWNVLAVGKQLVSGDTYKLSLAGGRLSGQFGCNRMSGPYRIERQTLVAGPVVATRMACADMRAETEAGRILMQPMRMAWTERGDLILSNEAGEIRLSR</sequence>
<comment type="caution">
    <text evidence="3">The sequence shown here is derived from an EMBL/GenBank/DDBJ whole genome shotgun (WGS) entry which is preliminary data.</text>
</comment>